<evidence type="ECO:0000256" key="11">
    <source>
        <dbReference type="ARBA" id="ARBA00023146"/>
    </source>
</evidence>
<evidence type="ECO:0000313" key="16">
    <source>
        <dbReference type="EMBL" id="KPD23658.1"/>
    </source>
</evidence>
<dbReference type="PRINTS" id="PR01047">
    <property type="entry name" value="TRNASYNTHTHR"/>
</dbReference>
<comment type="similarity">
    <text evidence="1 13">Belongs to the class-II aminoacyl-tRNA synthetase family.</text>
</comment>
<dbReference type="CDD" id="cd00860">
    <property type="entry name" value="ThrRS_anticodon"/>
    <property type="match status" value="1"/>
</dbReference>
<dbReference type="Pfam" id="PF00587">
    <property type="entry name" value="tRNA-synt_2b"/>
    <property type="match status" value="1"/>
</dbReference>
<dbReference type="GO" id="GO:0046872">
    <property type="term" value="F:metal ion binding"/>
    <property type="evidence" value="ECO:0007669"/>
    <property type="project" value="UniProtKB-KW"/>
</dbReference>
<dbReference type="Gene3D" id="3.40.50.800">
    <property type="entry name" value="Anticodon-binding domain"/>
    <property type="match status" value="1"/>
</dbReference>
<feature type="binding site" evidence="13">
    <location>
        <position position="334"/>
    </location>
    <ligand>
        <name>Zn(2+)</name>
        <dbReference type="ChEBI" id="CHEBI:29105"/>
        <note>catalytic</note>
    </ligand>
</feature>
<evidence type="ECO:0000259" key="14">
    <source>
        <dbReference type="PROSITE" id="PS50862"/>
    </source>
</evidence>
<keyword evidence="17" id="KW-1185">Reference proteome</keyword>
<dbReference type="FunFam" id="3.30.980.10:FF:000005">
    <property type="entry name" value="Threonyl-tRNA synthetase, mitochondrial"/>
    <property type="match status" value="1"/>
</dbReference>
<dbReference type="Pfam" id="PF03129">
    <property type="entry name" value="HGTP_anticodon"/>
    <property type="match status" value="1"/>
</dbReference>
<dbReference type="NCBIfam" id="TIGR00418">
    <property type="entry name" value="thrS"/>
    <property type="match status" value="1"/>
</dbReference>
<evidence type="ECO:0000256" key="6">
    <source>
        <dbReference type="ARBA" id="ARBA00022741"/>
    </source>
</evidence>
<dbReference type="InterPro" id="IPR002314">
    <property type="entry name" value="aa-tRNA-synt_IIb"/>
</dbReference>
<dbReference type="SMART" id="SM00863">
    <property type="entry name" value="tRNA_SAD"/>
    <property type="match status" value="1"/>
</dbReference>
<organism evidence="16 17">
    <name type="scientific">Idiomarina zobellii</name>
    <dbReference type="NCBI Taxonomy" id="86103"/>
    <lineage>
        <taxon>Bacteria</taxon>
        <taxon>Pseudomonadati</taxon>
        <taxon>Pseudomonadota</taxon>
        <taxon>Gammaproteobacteria</taxon>
        <taxon>Alteromonadales</taxon>
        <taxon>Idiomarinaceae</taxon>
        <taxon>Idiomarina</taxon>
    </lineage>
</organism>
<evidence type="ECO:0000256" key="5">
    <source>
        <dbReference type="ARBA" id="ARBA00022723"/>
    </source>
</evidence>
<dbReference type="PROSITE" id="PS50862">
    <property type="entry name" value="AA_TRNA_LIGASE_II"/>
    <property type="match status" value="1"/>
</dbReference>
<evidence type="ECO:0000259" key="15">
    <source>
        <dbReference type="PROSITE" id="PS51880"/>
    </source>
</evidence>
<dbReference type="FunFam" id="3.40.50.800:FF:000001">
    <property type="entry name" value="Threonine--tRNA ligase"/>
    <property type="match status" value="1"/>
</dbReference>
<dbReference type="CDD" id="cd00771">
    <property type="entry name" value="ThrRS_core"/>
    <property type="match status" value="1"/>
</dbReference>
<keyword evidence="7 13" id="KW-0862">Zinc</keyword>
<keyword evidence="3 13" id="KW-0820">tRNA-binding</keyword>
<reference evidence="16 17" key="1">
    <citation type="submission" date="2015-08" db="EMBL/GenBank/DDBJ databases">
        <title>Genome sequencing and assembly of the deep-sea bacterium Idiomarina zobellii.</title>
        <authorList>
            <person name="Mithoefer S.D."/>
            <person name="Rheaume B.A."/>
            <person name="MacLea K.S."/>
        </authorList>
    </citation>
    <scope>NUCLEOTIDE SEQUENCE [LARGE SCALE GENOMIC DNA]</scope>
    <source>
        <strain evidence="16 17">KMM 231</strain>
    </source>
</reference>
<gene>
    <name evidence="13 16" type="primary">thrS</name>
    <name evidence="16" type="ORF">AFK76_08305</name>
</gene>
<keyword evidence="9 13" id="KW-0694">RNA-binding</keyword>
<dbReference type="RefSeq" id="WP_053953838.1">
    <property type="nucleotide sequence ID" value="NZ_FNCB01000007.1"/>
</dbReference>
<dbReference type="Pfam" id="PF02824">
    <property type="entry name" value="TGS"/>
    <property type="match status" value="1"/>
</dbReference>
<keyword evidence="10 13" id="KW-0648">Protein biosynthesis</keyword>
<protein>
    <recommendedName>
        <fullName evidence="13">Threonine--tRNA ligase</fullName>
        <ecNumber evidence="13">6.1.1.3</ecNumber>
    </recommendedName>
    <alternativeName>
        <fullName evidence="13">Threonyl-tRNA synthetase</fullName>
        <shortName evidence="13">ThrRS</shortName>
    </alternativeName>
</protein>
<dbReference type="GO" id="GO:0005829">
    <property type="term" value="C:cytosol"/>
    <property type="evidence" value="ECO:0007669"/>
    <property type="project" value="TreeGrafter"/>
</dbReference>
<keyword evidence="8 13" id="KW-0067">ATP-binding</keyword>
<comment type="catalytic activity">
    <reaction evidence="12 13">
        <text>tRNA(Thr) + L-threonine + ATP = L-threonyl-tRNA(Thr) + AMP + diphosphate + H(+)</text>
        <dbReference type="Rhea" id="RHEA:24624"/>
        <dbReference type="Rhea" id="RHEA-COMP:9670"/>
        <dbReference type="Rhea" id="RHEA-COMP:9704"/>
        <dbReference type="ChEBI" id="CHEBI:15378"/>
        <dbReference type="ChEBI" id="CHEBI:30616"/>
        <dbReference type="ChEBI" id="CHEBI:33019"/>
        <dbReference type="ChEBI" id="CHEBI:57926"/>
        <dbReference type="ChEBI" id="CHEBI:78442"/>
        <dbReference type="ChEBI" id="CHEBI:78534"/>
        <dbReference type="ChEBI" id="CHEBI:456215"/>
        <dbReference type="EC" id="6.1.1.3"/>
    </reaction>
</comment>
<feature type="binding site" evidence="13">
    <location>
        <position position="385"/>
    </location>
    <ligand>
        <name>Zn(2+)</name>
        <dbReference type="ChEBI" id="CHEBI:29105"/>
        <note>catalytic</note>
    </ligand>
</feature>
<comment type="subcellular location">
    <subcellularLocation>
        <location evidence="13">Cytoplasm</location>
    </subcellularLocation>
</comment>
<evidence type="ECO:0000313" key="17">
    <source>
        <dbReference type="Proteomes" id="UP000053030"/>
    </source>
</evidence>
<dbReference type="InterPro" id="IPR018163">
    <property type="entry name" value="Thr/Ala-tRNA-synth_IIc_edit"/>
</dbReference>
<comment type="caution">
    <text evidence="16">The sequence shown here is derived from an EMBL/GenBank/DDBJ whole genome shotgun (WGS) entry which is preliminary data.</text>
</comment>
<dbReference type="FunFam" id="3.10.20.30:FF:000005">
    <property type="entry name" value="Threonine--tRNA ligase"/>
    <property type="match status" value="1"/>
</dbReference>
<dbReference type="GO" id="GO:0000049">
    <property type="term" value="F:tRNA binding"/>
    <property type="evidence" value="ECO:0007669"/>
    <property type="project" value="UniProtKB-KW"/>
</dbReference>
<dbReference type="Gene3D" id="3.30.930.10">
    <property type="entry name" value="Bira Bifunctional Protein, Domain 2"/>
    <property type="match status" value="1"/>
</dbReference>
<dbReference type="Proteomes" id="UP000053030">
    <property type="component" value="Unassembled WGS sequence"/>
</dbReference>
<name>A0A837NF12_9GAMM</name>
<comment type="subunit">
    <text evidence="13">Homodimer.</text>
</comment>
<keyword evidence="4 13" id="KW-0436">Ligase</keyword>
<sequence>MPVITLPDGSQREFDKPVSIMDIAMDIGPGLAKATVAGRIDGELADACDKIEHDAKVEIVTPKDDDGVHIIRHSCAHLMGHAVKQLWPDAKMAIGPVIDNGFYYDIDVDHTFTDEDLEKIEKRMKELAKTNYQVIKKNVSWKEARETFVDRHEPYKIEILDENIPTDSRPALYHHEEYIDMCRGPHVPSMKFCEHFKVMKMAGAYWRGNSDNKMLQRIYGTAWADKKQLKAYLKRLEEAEKRDHRKIGKNQDLFHWQEEAPGMVFWHHNGWTIFRELEEFVREKLREYDYQEVKGPMMMDRVLWEKSGHWEKFSDLMFTTVSEHREYAVKPMNCPGHVQIFNQGLKSYRDLPLRMAEFGSCHRNEPSGALHGLMRVRGFTQDDAHVFCTEGQVQPEVAACIKMVYETYETFGFDKIDVKLSTRPEKRLGDDATWDRSEKALADALKAHDIDFEYLPGEGAFYGPKIEFTLFDCLGRAWQCGTIQLDFALPGRLGATYVGEDNERHTPVMIHRAILGSLERFMGILIEEYAGHFPVWLAPTQVVLMNITDNQSDYVKKVVKSLNEKGIRATADLRNEKIGFKIREHTLKRVPYLLVVGDKEVEAGEVAVRTRSGEDLGKLALEDFIAKIEDEVRTRKI</sequence>
<dbReference type="Pfam" id="PF07973">
    <property type="entry name" value="tRNA_SAD"/>
    <property type="match status" value="1"/>
</dbReference>
<dbReference type="PROSITE" id="PS51880">
    <property type="entry name" value="TGS"/>
    <property type="match status" value="1"/>
</dbReference>
<dbReference type="InterPro" id="IPR033728">
    <property type="entry name" value="ThrRS_core"/>
</dbReference>
<dbReference type="Gene3D" id="3.30.54.20">
    <property type="match status" value="1"/>
</dbReference>
<evidence type="ECO:0000256" key="1">
    <source>
        <dbReference type="ARBA" id="ARBA00008226"/>
    </source>
</evidence>
<dbReference type="InterPro" id="IPR045864">
    <property type="entry name" value="aa-tRNA-synth_II/BPL/LPL"/>
</dbReference>
<accession>A0A837NF12</accession>
<keyword evidence="6 13" id="KW-0547">Nucleotide-binding</keyword>
<dbReference type="InterPro" id="IPR012675">
    <property type="entry name" value="Beta-grasp_dom_sf"/>
</dbReference>
<dbReference type="SUPFAM" id="SSF81271">
    <property type="entry name" value="TGS-like"/>
    <property type="match status" value="1"/>
</dbReference>
<dbReference type="PANTHER" id="PTHR11451:SF44">
    <property type="entry name" value="THREONINE--TRNA LIGASE, CHLOROPLASTIC_MITOCHONDRIAL 2"/>
    <property type="match status" value="1"/>
</dbReference>
<dbReference type="InterPro" id="IPR002320">
    <property type="entry name" value="Thr-tRNA-ligase_IIa"/>
</dbReference>
<evidence type="ECO:0000256" key="4">
    <source>
        <dbReference type="ARBA" id="ARBA00022598"/>
    </source>
</evidence>
<dbReference type="GO" id="GO:0004829">
    <property type="term" value="F:threonine-tRNA ligase activity"/>
    <property type="evidence" value="ECO:0007669"/>
    <property type="project" value="UniProtKB-UniRule"/>
</dbReference>
<dbReference type="InterPro" id="IPR004095">
    <property type="entry name" value="TGS"/>
</dbReference>
<dbReference type="HAMAP" id="MF_00184">
    <property type="entry name" value="Thr_tRNA_synth"/>
    <property type="match status" value="1"/>
</dbReference>
<dbReference type="OrthoDB" id="9802304at2"/>
<dbReference type="InterPro" id="IPR012947">
    <property type="entry name" value="tRNA_SAD"/>
</dbReference>
<evidence type="ECO:0000256" key="7">
    <source>
        <dbReference type="ARBA" id="ARBA00022833"/>
    </source>
</evidence>
<feature type="region of interest" description="Catalytic" evidence="13">
    <location>
        <begin position="243"/>
        <end position="534"/>
    </location>
</feature>
<evidence type="ECO:0000256" key="10">
    <source>
        <dbReference type="ARBA" id="ARBA00022917"/>
    </source>
</evidence>
<feature type="binding site" evidence="13">
    <location>
        <position position="511"/>
    </location>
    <ligand>
        <name>Zn(2+)</name>
        <dbReference type="ChEBI" id="CHEBI:29105"/>
        <note>catalytic</note>
    </ligand>
</feature>
<dbReference type="FunFam" id="3.30.930.10:FF:000002">
    <property type="entry name" value="Threonine--tRNA ligase"/>
    <property type="match status" value="1"/>
</dbReference>
<dbReference type="InterPro" id="IPR004154">
    <property type="entry name" value="Anticodon-bd"/>
</dbReference>
<dbReference type="AlphaFoldDB" id="A0A837NF12"/>
<keyword evidence="5 13" id="KW-0479">Metal-binding</keyword>
<keyword evidence="2 13" id="KW-0963">Cytoplasm</keyword>
<feature type="domain" description="Aminoacyl-transfer RNA synthetases class-II family profile" evidence="14">
    <location>
        <begin position="243"/>
        <end position="534"/>
    </location>
</feature>
<evidence type="ECO:0000256" key="2">
    <source>
        <dbReference type="ARBA" id="ARBA00022490"/>
    </source>
</evidence>
<dbReference type="SUPFAM" id="SSF52954">
    <property type="entry name" value="Class II aaRS ABD-related"/>
    <property type="match status" value="1"/>
</dbReference>
<dbReference type="EMBL" id="LHSG01000007">
    <property type="protein sequence ID" value="KPD23658.1"/>
    <property type="molecule type" value="Genomic_DNA"/>
</dbReference>
<dbReference type="GO" id="GO:0006435">
    <property type="term" value="P:threonyl-tRNA aminoacylation"/>
    <property type="evidence" value="ECO:0007669"/>
    <property type="project" value="UniProtKB-UniRule"/>
</dbReference>
<dbReference type="InterPro" id="IPR047246">
    <property type="entry name" value="ThrRS_anticodon"/>
</dbReference>
<dbReference type="FunFam" id="3.30.54.20:FF:000002">
    <property type="entry name" value="Threonine--tRNA ligase"/>
    <property type="match status" value="1"/>
</dbReference>
<dbReference type="SUPFAM" id="SSF55681">
    <property type="entry name" value="Class II aaRS and biotin synthetases"/>
    <property type="match status" value="1"/>
</dbReference>
<proteinExistence type="inferred from homology"/>
<dbReference type="InterPro" id="IPR006195">
    <property type="entry name" value="aa-tRNA-synth_II"/>
</dbReference>
<dbReference type="Gene3D" id="3.30.980.10">
    <property type="entry name" value="Threonyl-trna Synthetase, Chain A, domain 2"/>
    <property type="match status" value="1"/>
</dbReference>
<dbReference type="InterPro" id="IPR012676">
    <property type="entry name" value="TGS-like"/>
</dbReference>
<dbReference type="EC" id="6.1.1.3" evidence="13"/>
<dbReference type="SUPFAM" id="SSF55186">
    <property type="entry name" value="ThrRS/AlaRS common domain"/>
    <property type="match status" value="1"/>
</dbReference>
<evidence type="ECO:0000256" key="9">
    <source>
        <dbReference type="ARBA" id="ARBA00022884"/>
    </source>
</evidence>
<evidence type="ECO:0000256" key="12">
    <source>
        <dbReference type="ARBA" id="ARBA00049515"/>
    </source>
</evidence>
<evidence type="ECO:0000256" key="8">
    <source>
        <dbReference type="ARBA" id="ARBA00022840"/>
    </source>
</evidence>
<evidence type="ECO:0000256" key="13">
    <source>
        <dbReference type="HAMAP-Rule" id="MF_00184"/>
    </source>
</evidence>
<dbReference type="CDD" id="cd01667">
    <property type="entry name" value="TGS_ThrRS"/>
    <property type="match status" value="1"/>
</dbReference>
<feature type="domain" description="TGS" evidence="15">
    <location>
        <begin position="1"/>
        <end position="61"/>
    </location>
</feature>
<dbReference type="Gene3D" id="3.10.20.30">
    <property type="match status" value="1"/>
</dbReference>
<comment type="cofactor">
    <cofactor evidence="13">
        <name>Zn(2+)</name>
        <dbReference type="ChEBI" id="CHEBI:29105"/>
    </cofactor>
    <text evidence="13">Binds 1 zinc ion per subunit.</text>
</comment>
<dbReference type="PANTHER" id="PTHR11451">
    <property type="entry name" value="THREONINE-TRNA LIGASE"/>
    <property type="match status" value="1"/>
</dbReference>
<dbReference type="InterPro" id="IPR036621">
    <property type="entry name" value="Anticodon-bd_dom_sf"/>
</dbReference>
<evidence type="ECO:0000256" key="3">
    <source>
        <dbReference type="ARBA" id="ARBA00022555"/>
    </source>
</evidence>
<dbReference type="GO" id="GO:0005524">
    <property type="term" value="F:ATP binding"/>
    <property type="evidence" value="ECO:0007669"/>
    <property type="project" value="UniProtKB-UniRule"/>
</dbReference>
<keyword evidence="11 13" id="KW-0030">Aminoacyl-tRNA synthetase</keyword>